<sequence>MYDKDDKLKISPGIGPESTLFENVALTSLCRFAMFTGRGPSKILLSTEMCCSCVKFPSENGIFPDSWLFCSAKNWSIFNLPML</sequence>
<protein>
    <submittedName>
        <fullName evidence="1">Uncharacterized protein</fullName>
    </submittedName>
</protein>
<reference evidence="1" key="2">
    <citation type="journal article" date="2015" name="Data Brief">
        <title>Shoot transcriptome of the giant reed, Arundo donax.</title>
        <authorList>
            <person name="Barrero R.A."/>
            <person name="Guerrero F.D."/>
            <person name="Moolhuijzen P."/>
            <person name="Goolsby J.A."/>
            <person name="Tidwell J."/>
            <person name="Bellgard S.E."/>
            <person name="Bellgard M.I."/>
        </authorList>
    </citation>
    <scope>NUCLEOTIDE SEQUENCE</scope>
    <source>
        <tissue evidence="1">Shoot tissue taken approximately 20 cm above the soil surface</tissue>
    </source>
</reference>
<evidence type="ECO:0000313" key="1">
    <source>
        <dbReference type="EMBL" id="JAD34916.1"/>
    </source>
</evidence>
<dbReference type="AlphaFoldDB" id="A0A0A8Z7Y6"/>
<dbReference type="EMBL" id="GBRH01262979">
    <property type="protein sequence ID" value="JAD34916.1"/>
    <property type="molecule type" value="Transcribed_RNA"/>
</dbReference>
<accession>A0A0A8Z7Y6</accession>
<proteinExistence type="predicted"/>
<name>A0A0A8Z7Y6_ARUDO</name>
<reference evidence="1" key="1">
    <citation type="submission" date="2014-09" db="EMBL/GenBank/DDBJ databases">
        <authorList>
            <person name="Magalhaes I.L.F."/>
            <person name="Oliveira U."/>
            <person name="Santos F.R."/>
            <person name="Vidigal T.H.D.A."/>
            <person name="Brescovit A.D."/>
            <person name="Santos A.J."/>
        </authorList>
    </citation>
    <scope>NUCLEOTIDE SEQUENCE</scope>
    <source>
        <tissue evidence="1">Shoot tissue taken approximately 20 cm above the soil surface</tissue>
    </source>
</reference>
<organism evidence="1">
    <name type="scientific">Arundo donax</name>
    <name type="common">Giant reed</name>
    <name type="synonym">Donax arundinaceus</name>
    <dbReference type="NCBI Taxonomy" id="35708"/>
    <lineage>
        <taxon>Eukaryota</taxon>
        <taxon>Viridiplantae</taxon>
        <taxon>Streptophyta</taxon>
        <taxon>Embryophyta</taxon>
        <taxon>Tracheophyta</taxon>
        <taxon>Spermatophyta</taxon>
        <taxon>Magnoliopsida</taxon>
        <taxon>Liliopsida</taxon>
        <taxon>Poales</taxon>
        <taxon>Poaceae</taxon>
        <taxon>PACMAD clade</taxon>
        <taxon>Arundinoideae</taxon>
        <taxon>Arundineae</taxon>
        <taxon>Arundo</taxon>
    </lineage>
</organism>